<gene>
    <name evidence="1" type="ORF">chiPu_0015412</name>
</gene>
<sequence>MAAVHLGTAVHLTASYFSRCSLLAERIHKRFSAHAALPCAKAHLFPFPTEIKSVLTMCCPRLTEMEVMKTEVFF</sequence>
<evidence type="ECO:0000313" key="1">
    <source>
        <dbReference type="EMBL" id="GCC36912.1"/>
    </source>
</evidence>
<dbReference type="AlphaFoldDB" id="A0A401T2P4"/>
<comment type="caution">
    <text evidence="1">The sequence shown here is derived from an EMBL/GenBank/DDBJ whole genome shotgun (WGS) entry which is preliminary data.</text>
</comment>
<dbReference type="Proteomes" id="UP000287033">
    <property type="component" value="Unassembled WGS sequence"/>
</dbReference>
<organism evidence="1 2">
    <name type="scientific">Chiloscyllium punctatum</name>
    <name type="common">Brownbanded bambooshark</name>
    <name type="synonym">Hemiscyllium punctatum</name>
    <dbReference type="NCBI Taxonomy" id="137246"/>
    <lineage>
        <taxon>Eukaryota</taxon>
        <taxon>Metazoa</taxon>
        <taxon>Chordata</taxon>
        <taxon>Craniata</taxon>
        <taxon>Vertebrata</taxon>
        <taxon>Chondrichthyes</taxon>
        <taxon>Elasmobranchii</taxon>
        <taxon>Galeomorphii</taxon>
        <taxon>Galeoidea</taxon>
        <taxon>Orectolobiformes</taxon>
        <taxon>Hemiscylliidae</taxon>
        <taxon>Chiloscyllium</taxon>
    </lineage>
</organism>
<proteinExistence type="predicted"/>
<evidence type="ECO:0000313" key="2">
    <source>
        <dbReference type="Proteomes" id="UP000287033"/>
    </source>
</evidence>
<dbReference type="EMBL" id="BEZZ01000909">
    <property type="protein sequence ID" value="GCC36912.1"/>
    <property type="molecule type" value="Genomic_DNA"/>
</dbReference>
<name>A0A401T2P4_CHIPU</name>
<keyword evidence="2" id="KW-1185">Reference proteome</keyword>
<accession>A0A401T2P4</accession>
<protein>
    <submittedName>
        <fullName evidence="1">Uncharacterized protein</fullName>
    </submittedName>
</protein>
<reference evidence="1 2" key="1">
    <citation type="journal article" date="2018" name="Nat. Ecol. Evol.">
        <title>Shark genomes provide insights into elasmobranch evolution and the origin of vertebrates.</title>
        <authorList>
            <person name="Hara Y"/>
            <person name="Yamaguchi K"/>
            <person name="Onimaru K"/>
            <person name="Kadota M"/>
            <person name="Koyanagi M"/>
            <person name="Keeley SD"/>
            <person name="Tatsumi K"/>
            <person name="Tanaka K"/>
            <person name="Motone F"/>
            <person name="Kageyama Y"/>
            <person name="Nozu R"/>
            <person name="Adachi N"/>
            <person name="Nishimura O"/>
            <person name="Nakagawa R"/>
            <person name="Tanegashima C"/>
            <person name="Kiyatake I"/>
            <person name="Matsumoto R"/>
            <person name="Murakumo K"/>
            <person name="Nishida K"/>
            <person name="Terakita A"/>
            <person name="Kuratani S"/>
            <person name="Sato K"/>
            <person name="Hyodo S Kuraku.S."/>
        </authorList>
    </citation>
    <scope>NUCLEOTIDE SEQUENCE [LARGE SCALE GENOMIC DNA]</scope>
</reference>